<accession>A0ABQ6FIG7</accession>
<evidence type="ECO:0000313" key="2">
    <source>
        <dbReference type="Proteomes" id="UP001157167"/>
    </source>
</evidence>
<reference evidence="2" key="1">
    <citation type="journal article" date="2019" name="Int. J. Syst. Evol. Microbiol.">
        <title>The Global Catalogue of Microorganisms (GCM) 10K type strain sequencing project: providing services to taxonomists for standard genome sequencing and annotation.</title>
        <authorList>
            <consortium name="The Broad Institute Genomics Platform"/>
            <consortium name="The Broad Institute Genome Sequencing Center for Infectious Disease"/>
            <person name="Wu L."/>
            <person name="Ma J."/>
        </authorList>
    </citation>
    <scope>NUCLEOTIDE SEQUENCE [LARGE SCALE GENOMIC DNA]</scope>
    <source>
        <strain evidence="2">NBRC 102407</strain>
    </source>
</reference>
<dbReference type="Pfam" id="PF06073">
    <property type="entry name" value="DUF934"/>
    <property type="match status" value="1"/>
</dbReference>
<protein>
    <recommendedName>
        <fullName evidence="3">Oxidoreductase</fullName>
    </recommendedName>
</protein>
<keyword evidence="2" id="KW-1185">Reference proteome</keyword>
<dbReference type="Proteomes" id="UP001157167">
    <property type="component" value="Unassembled WGS sequence"/>
</dbReference>
<comment type="caution">
    <text evidence="1">The sequence shown here is derived from an EMBL/GenBank/DDBJ whole genome shotgun (WGS) entry which is preliminary data.</text>
</comment>
<organism evidence="1 2">
    <name type="scientific">Zoogloea oryzae</name>
    <dbReference type="NCBI Taxonomy" id="310767"/>
    <lineage>
        <taxon>Bacteria</taxon>
        <taxon>Pseudomonadati</taxon>
        <taxon>Pseudomonadota</taxon>
        <taxon>Betaproteobacteria</taxon>
        <taxon>Rhodocyclales</taxon>
        <taxon>Zoogloeaceae</taxon>
        <taxon>Zoogloea</taxon>
    </lineage>
</organism>
<dbReference type="PIRSF" id="PIRSF030820">
    <property type="entry name" value="UCP030820"/>
    <property type="match status" value="1"/>
</dbReference>
<evidence type="ECO:0008006" key="3">
    <source>
        <dbReference type="Google" id="ProtNLM"/>
    </source>
</evidence>
<sequence>MSHVIKHGLLVADDWRLVQAGEPPADPARAILPLADWLARPEHPAVWLAPDDDPDALLPHLVHLSLIAIHFPVFTDGRGYSLARLLRQRHGYRGELRAVGDVLRDQLYFLHACGFDAFSLRADQSPAEAVAALADYRWQPLGQR</sequence>
<proteinExistence type="predicted"/>
<dbReference type="InterPro" id="IPR008318">
    <property type="entry name" value="UCP030820"/>
</dbReference>
<dbReference type="EMBL" id="BSPX01000092">
    <property type="protein sequence ID" value="GLT24420.1"/>
    <property type="molecule type" value="Genomic_DNA"/>
</dbReference>
<evidence type="ECO:0000313" key="1">
    <source>
        <dbReference type="EMBL" id="GLT24420.1"/>
    </source>
</evidence>
<gene>
    <name evidence="1" type="ORF">GCM10007933_38990</name>
</gene>
<dbReference type="RefSeq" id="WP_284189582.1">
    <property type="nucleotide sequence ID" value="NZ_BSPX01000092.1"/>
</dbReference>
<name>A0ABQ6FIG7_9RHOO</name>